<keyword evidence="3" id="KW-0489">Methyltransferase</keyword>
<keyword evidence="1" id="KW-1133">Transmembrane helix</keyword>
<name>A0A840RIE3_9NEIS</name>
<dbReference type="Gene3D" id="3.40.50.150">
    <property type="entry name" value="Vaccinia Virus protein VP39"/>
    <property type="match status" value="1"/>
</dbReference>
<evidence type="ECO:0000313" key="4">
    <source>
        <dbReference type="Proteomes" id="UP000543030"/>
    </source>
</evidence>
<dbReference type="GO" id="GO:0032259">
    <property type="term" value="P:methylation"/>
    <property type="evidence" value="ECO:0007669"/>
    <property type="project" value="UniProtKB-KW"/>
</dbReference>
<dbReference type="CDD" id="cd02440">
    <property type="entry name" value="AdoMet_MTases"/>
    <property type="match status" value="1"/>
</dbReference>
<sequence>MAKQLPLEQFQPVAIQPPSKNPILFRIRRFFDLQLDTVCSVLQPALGQLSGTVLDVGAGQSPWREWLPVHARYVGIDVENADEFGMSRAGSDVIYYDGNTIPFADAHFDAAFCSEVLEHVPVPEALIAELARVLKDSATLLLTVPWSARRHHIPHDYHRFTPERLHALLDQAGFTEIVIEERGNDVCVIANKLLVLTVRLLRPARKKTLLWSWVPGLLCGVLTAGFMLAAHASLALGAGGKEDPLGYFVKARRAKRP</sequence>
<keyword evidence="4" id="KW-1185">Reference proteome</keyword>
<dbReference type="GO" id="GO:0008757">
    <property type="term" value="F:S-adenosylmethionine-dependent methyltransferase activity"/>
    <property type="evidence" value="ECO:0007669"/>
    <property type="project" value="InterPro"/>
</dbReference>
<keyword evidence="1" id="KW-0812">Transmembrane</keyword>
<dbReference type="Proteomes" id="UP000543030">
    <property type="component" value="Unassembled WGS sequence"/>
</dbReference>
<dbReference type="EMBL" id="JACHHN010000006">
    <property type="protein sequence ID" value="MBB5192354.1"/>
    <property type="molecule type" value="Genomic_DNA"/>
</dbReference>
<evidence type="ECO:0000313" key="3">
    <source>
        <dbReference type="EMBL" id="MBB5192354.1"/>
    </source>
</evidence>
<keyword evidence="3" id="KW-0808">Transferase</keyword>
<gene>
    <name evidence="3" type="ORF">HNQ50_003095</name>
</gene>
<proteinExistence type="predicted"/>
<feature type="domain" description="Methyltransferase type 11" evidence="2">
    <location>
        <begin position="54"/>
        <end position="141"/>
    </location>
</feature>
<dbReference type="InterPro" id="IPR013216">
    <property type="entry name" value="Methyltransf_11"/>
</dbReference>
<organism evidence="3 4">
    <name type="scientific">Silvimonas terrae</name>
    <dbReference type="NCBI Taxonomy" id="300266"/>
    <lineage>
        <taxon>Bacteria</taxon>
        <taxon>Pseudomonadati</taxon>
        <taxon>Pseudomonadota</taxon>
        <taxon>Betaproteobacteria</taxon>
        <taxon>Neisseriales</taxon>
        <taxon>Chitinibacteraceae</taxon>
        <taxon>Silvimonas</taxon>
    </lineage>
</organism>
<reference evidence="3 4" key="1">
    <citation type="submission" date="2020-08" db="EMBL/GenBank/DDBJ databases">
        <title>Genomic Encyclopedia of Type Strains, Phase IV (KMG-IV): sequencing the most valuable type-strain genomes for metagenomic binning, comparative biology and taxonomic classification.</title>
        <authorList>
            <person name="Goeker M."/>
        </authorList>
    </citation>
    <scope>NUCLEOTIDE SEQUENCE [LARGE SCALE GENOMIC DNA]</scope>
    <source>
        <strain evidence="3 4">DSM 18233</strain>
    </source>
</reference>
<feature type="transmembrane region" description="Helical" evidence="1">
    <location>
        <begin position="209"/>
        <end position="230"/>
    </location>
</feature>
<dbReference type="RefSeq" id="WP_184102024.1">
    <property type="nucleotide sequence ID" value="NZ_JACHHN010000006.1"/>
</dbReference>
<dbReference type="InterPro" id="IPR029063">
    <property type="entry name" value="SAM-dependent_MTases_sf"/>
</dbReference>
<comment type="caution">
    <text evidence="3">The sequence shown here is derived from an EMBL/GenBank/DDBJ whole genome shotgun (WGS) entry which is preliminary data.</text>
</comment>
<evidence type="ECO:0000256" key="1">
    <source>
        <dbReference type="SAM" id="Phobius"/>
    </source>
</evidence>
<dbReference type="Pfam" id="PF08241">
    <property type="entry name" value="Methyltransf_11"/>
    <property type="match status" value="1"/>
</dbReference>
<keyword evidence="1" id="KW-0472">Membrane</keyword>
<protein>
    <submittedName>
        <fullName evidence="3">SAM-dependent methyltransferase</fullName>
    </submittedName>
</protein>
<dbReference type="AlphaFoldDB" id="A0A840RIE3"/>
<accession>A0A840RIE3</accession>
<dbReference type="SUPFAM" id="SSF53335">
    <property type="entry name" value="S-adenosyl-L-methionine-dependent methyltransferases"/>
    <property type="match status" value="1"/>
</dbReference>
<evidence type="ECO:0000259" key="2">
    <source>
        <dbReference type="Pfam" id="PF08241"/>
    </source>
</evidence>